<dbReference type="EMBL" id="GAKP01022921">
    <property type="protein sequence ID" value="JAC36033.1"/>
    <property type="molecule type" value="Transcribed_RNA"/>
</dbReference>
<protein>
    <submittedName>
        <fullName evidence="1">Uncharacterized protein</fullName>
    </submittedName>
</protein>
<proteinExistence type="predicted"/>
<name>A0A034V3A0_BACDO</name>
<sequence>MRLSSVENKINNKLNAKPDLPVSKEDIFTEMLERERRKVNVIALNIPESVKPVGKDRLDDDRTNLVAALPSCLSNIATEFKLRRLGRHTPGRTRALHITTRSADDALSIIKYRPPNSNTAVIFKADLTPSQQQHLKDLRLELDSLVKSGN</sequence>
<feature type="non-terminal residue" evidence="1">
    <location>
        <position position="150"/>
    </location>
</feature>
<evidence type="ECO:0000313" key="1">
    <source>
        <dbReference type="EMBL" id="JAC36033.1"/>
    </source>
</evidence>
<dbReference type="AlphaFoldDB" id="A0A034V3A0"/>
<organism evidence="1">
    <name type="scientific">Bactrocera dorsalis</name>
    <name type="common">Oriental fruit fly</name>
    <name type="synonym">Dacus dorsalis</name>
    <dbReference type="NCBI Taxonomy" id="27457"/>
    <lineage>
        <taxon>Eukaryota</taxon>
        <taxon>Metazoa</taxon>
        <taxon>Ecdysozoa</taxon>
        <taxon>Arthropoda</taxon>
        <taxon>Hexapoda</taxon>
        <taxon>Insecta</taxon>
        <taxon>Pterygota</taxon>
        <taxon>Neoptera</taxon>
        <taxon>Endopterygota</taxon>
        <taxon>Diptera</taxon>
        <taxon>Brachycera</taxon>
        <taxon>Muscomorpha</taxon>
        <taxon>Tephritoidea</taxon>
        <taxon>Tephritidae</taxon>
        <taxon>Bactrocera</taxon>
        <taxon>Bactrocera</taxon>
    </lineage>
</organism>
<accession>A0A034V3A0</accession>
<reference evidence="1" key="1">
    <citation type="journal article" date="2014" name="BMC Genomics">
        <title>Characterizing the developmental transcriptome of the oriental fruit fly, Bactrocera dorsalis (Diptera: Tephritidae) through comparative genomic analysis with Drosophila melanogaster utilizing modENCODE datasets.</title>
        <authorList>
            <person name="Geib S.M."/>
            <person name="Calla B."/>
            <person name="Hall B."/>
            <person name="Hou S."/>
            <person name="Manoukis N.C."/>
        </authorList>
    </citation>
    <scope>NUCLEOTIDE SEQUENCE</scope>
    <source>
        <strain evidence="1">Punador</strain>
    </source>
</reference>